<evidence type="ECO:0000313" key="3">
    <source>
        <dbReference type="Proteomes" id="UP000277204"/>
    </source>
</evidence>
<dbReference type="EMBL" id="UZAI01020685">
    <property type="protein sequence ID" value="VDP52797.1"/>
    <property type="molecule type" value="Genomic_DNA"/>
</dbReference>
<feature type="region of interest" description="Disordered" evidence="1">
    <location>
        <begin position="76"/>
        <end position="100"/>
    </location>
</feature>
<dbReference type="AlphaFoldDB" id="A0A183N912"/>
<gene>
    <name evidence="2" type="ORF">SMRZ_LOCUS24787</name>
</gene>
<keyword evidence="3" id="KW-1185">Reference proteome</keyword>
<dbReference type="Proteomes" id="UP000277204">
    <property type="component" value="Unassembled WGS sequence"/>
</dbReference>
<name>A0A183N912_9TREM</name>
<organism evidence="2 3">
    <name type="scientific">Schistosoma margrebowiei</name>
    <dbReference type="NCBI Taxonomy" id="48269"/>
    <lineage>
        <taxon>Eukaryota</taxon>
        <taxon>Metazoa</taxon>
        <taxon>Spiralia</taxon>
        <taxon>Lophotrochozoa</taxon>
        <taxon>Platyhelminthes</taxon>
        <taxon>Trematoda</taxon>
        <taxon>Digenea</taxon>
        <taxon>Strigeidida</taxon>
        <taxon>Schistosomatoidea</taxon>
        <taxon>Schistosomatidae</taxon>
        <taxon>Schistosoma</taxon>
    </lineage>
</organism>
<sequence>MEEVRTRRGADTASDHHLVIANLKLKLEKHWTTGQTALHRFNTAFLRQTQQIQDKSQQQVSSLTGFTERRRNYYGGQLGMDQRSTNLNVLGGSGSQEASS</sequence>
<evidence type="ECO:0000256" key="1">
    <source>
        <dbReference type="SAM" id="MobiDB-lite"/>
    </source>
</evidence>
<accession>A0A183N912</accession>
<reference evidence="2 3" key="1">
    <citation type="submission" date="2018-11" db="EMBL/GenBank/DDBJ databases">
        <authorList>
            <consortium name="Pathogen Informatics"/>
        </authorList>
    </citation>
    <scope>NUCLEOTIDE SEQUENCE [LARGE SCALE GENOMIC DNA]</scope>
    <source>
        <strain evidence="2 3">Zambia</strain>
    </source>
</reference>
<protein>
    <submittedName>
        <fullName evidence="2">Uncharacterized protein</fullName>
    </submittedName>
</protein>
<evidence type="ECO:0000313" key="2">
    <source>
        <dbReference type="EMBL" id="VDP52797.1"/>
    </source>
</evidence>
<proteinExistence type="predicted"/>